<dbReference type="Gene3D" id="2.70.50.50">
    <property type="entry name" value="chitin-binding protein cbp21"/>
    <property type="match status" value="1"/>
</dbReference>
<evidence type="ECO:0000256" key="1">
    <source>
        <dbReference type="ARBA" id="ARBA00022729"/>
    </source>
</evidence>
<evidence type="ECO:0000313" key="5">
    <source>
        <dbReference type="Proteomes" id="UP001501303"/>
    </source>
</evidence>
<keyword evidence="2" id="KW-1133">Transmembrane helix</keyword>
<keyword evidence="2" id="KW-0472">Membrane</keyword>
<dbReference type="InterPro" id="IPR051024">
    <property type="entry name" value="GlcNAc_Chitin_IntDeg"/>
</dbReference>
<name>A0ABN2NR12_9ACTN</name>
<comment type="caution">
    <text evidence="4">The sequence shown here is derived from an EMBL/GenBank/DDBJ whole genome shotgun (WGS) entry which is preliminary data.</text>
</comment>
<organism evidence="4 5">
    <name type="scientific">Streptomyces sodiiphilus</name>
    <dbReference type="NCBI Taxonomy" id="226217"/>
    <lineage>
        <taxon>Bacteria</taxon>
        <taxon>Bacillati</taxon>
        <taxon>Actinomycetota</taxon>
        <taxon>Actinomycetes</taxon>
        <taxon>Kitasatosporales</taxon>
        <taxon>Streptomycetaceae</taxon>
        <taxon>Streptomyces</taxon>
    </lineage>
</organism>
<dbReference type="PANTHER" id="PTHR34823">
    <property type="entry name" value="GLCNAC-BINDING PROTEIN A"/>
    <property type="match status" value="1"/>
</dbReference>
<gene>
    <name evidence="4" type="ORF">GCM10009716_02910</name>
</gene>
<keyword evidence="5" id="KW-1185">Reference proteome</keyword>
<dbReference type="SUPFAM" id="SSF81296">
    <property type="entry name" value="E set domains"/>
    <property type="match status" value="1"/>
</dbReference>
<dbReference type="InterPro" id="IPR014756">
    <property type="entry name" value="Ig_E-set"/>
</dbReference>
<reference evidence="4 5" key="1">
    <citation type="journal article" date="2019" name="Int. J. Syst. Evol. Microbiol.">
        <title>The Global Catalogue of Microorganisms (GCM) 10K type strain sequencing project: providing services to taxonomists for standard genome sequencing and annotation.</title>
        <authorList>
            <consortium name="The Broad Institute Genomics Platform"/>
            <consortium name="The Broad Institute Genome Sequencing Center for Infectious Disease"/>
            <person name="Wu L."/>
            <person name="Ma J."/>
        </authorList>
    </citation>
    <scope>NUCLEOTIDE SEQUENCE [LARGE SCALE GENOMIC DNA]</scope>
    <source>
        <strain evidence="4 5">JCM 13581</strain>
    </source>
</reference>
<dbReference type="InterPro" id="IPR004302">
    <property type="entry name" value="Cellulose/chitin-bd_N"/>
</dbReference>
<dbReference type="RefSeq" id="WP_344258123.1">
    <property type="nucleotide sequence ID" value="NZ_BAAAMJ010000003.1"/>
</dbReference>
<dbReference type="GO" id="GO:0004497">
    <property type="term" value="F:monooxygenase activity"/>
    <property type="evidence" value="ECO:0007669"/>
    <property type="project" value="UniProtKB-KW"/>
</dbReference>
<keyword evidence="4" id="KW-0503">Monooxygenase</keyword>
<dbReference type="EMBL" id="BAAAMJ010000003">
    <property type="protein sequence ID" value="GAA1896296.1"/>
    <property type="molecule type" value="Genomic_DNA"/>
</dbReference>
<protein>
    <submittedName>
        <fullName evidence="4">Lytic polysaccharide monooxygenase</fullName>
    </submittedName>
</protein>
<accession>A0ABN2NR12</accession>
<dbReference type="Pfam" id="PF03067">
    <property type="entry name" value="LPMO_10"/>
    <property type="match status" value="1"/>
</dbReference>
<feature type="transmembrane region" description="Helical" evidence="2">
    <location>
        <begin position="12"/>
        <end position="32"/>
    </location>
</feature>
<keyword evidence="1" id="KW-0732">Signal</keyword>
<evidence type="ECO:0000313" key="4">
    <source>
        <dbReference type="EMBL" id="GAA1896296.1"/>
    </source>
</evidence>
<evidence type="ECO:0000256" key="2">
    <source>
        <dbReference type="SAM" id="Phobius"/>
    </source>
</evidence>
<keyword evidence="4" id="KW-0560">Oxidoreductase</keyword>
<sequence>MYEHAQSASPRAWTVRALALLSAVIIGLIPWADNAAAHGSIVDPAARNYSCLDRWGHDHLNPAMAQQDPMCWQAWQANPNAMWNWNGLYRENVRGNHQAAIPDGQLCSAGRTEGGRYNAMDTVGNWHATDIGNNFTLRLYDQASHGADYFRVYVTRQGFDPTTQQLRWSDLELVRETGRYAPAQNIDISASAPGRTGRHIVYTIWQASHLDQSYYFCSDVNFR</sequence>
<dbReference type="Proteomes" id="UP001501303">
    <property type="component" value="Unassembled WGS sequence"/>
</dbReference>
<dbReference type="CDD" id="cd21177">
    <property type="entry name" value="LPMO_AA10"/>
    <property type="match status" value="1"/>
</dbReference>
<feature type="domain" description="Chitin-binding type-4" evidence="3">
    <location>
        <begin position="38"/>
        <end position="220"/>
    </location>
</feature>
<proteinExistence type="predicted"/>
<keyword evidence="2" id="KW-0812">Transmembrane</keyword>
<evidence type="ECO:0000259" key="3">
    <source>
        <dbReference type="Pfam" id="PF03067"/>
    </source>
</evidence>
<dbReference type="PANTHER" id="PTHR34823:SF1">
    <property type="entry name" value="CHITIN-BINDING TYPE-4 DOMAIN-CONTAINING PROTEIN"/>
    <property type="match status" value="1"/>
</dbReference>